<evidence type="ECO:0000313" key="3">
    <source>
        <dbReference type="Proteomes" id="UP000553632"/>
    </source>
</evidence>
<organism evidence="2 3">
    <name type="scientific">Perkinsus olseni</name>
    <name type="common">Perkinsus atlanticus</name>
    <dbReference type="NCBI Taxonomy" id="32597"/>
    <lineage>
        <taxon>Eukaryota</taxon>
        <taxon>Sar</taxon>
        <taxon>Alveolata</taxon>
        <taxon>Perkinsozoa</taxon>
        <taxon>Perkinsea</taxon>
        <taxon>Perkinsida</taxon>
        <taxon>Perkinsidae</taxon>
        <taxon>Perkinsus</taxon>
    </lineage>
</organism>
<feature type="non-terminal residue" evidence="2">
    <location>
        <position position="172"/>
    </location>
</feature>
<reference evidence="2 3" key="1">
    <citation type="submission" date="2020-04" db="EMBL/GenBank/DDBJ databases">
        <title>Perkinsus olseni comparative genomics.</title>
        <authorList>
            <person name="Bogema D.R."/>
        </authorList>
    </citation>
    <scope>NUCLEOTIDE SEQUENCE [LARGE SCALE GENOMIC DNA]</scope>
    <source>
        <strain evidence="2 3">ATCC PRA-207</strain>
    </source>
</reference>
<dbReference type="AlphaFoldDB" id="A0A7J6ULH9"/>
<feature type="non-terminal residue" evidence="2">
    <location>
        <position position="1"/>
    </location>
</feature>
<protein>
    <submittedName>
        <fullName evidence="2">Uncharacterized protein</fullName>
    </submittedName>
</protein>
<accession>A0A7J6ULH9</accession>
<evidence type="ECO:0000313" key="2">
    <source>
        <dbReference type="EMBL" id="KAF4758115.1"/>
    </source>
</evidence>
<sequence length="172" mass="18750">PPSYWHDARESDLENSPLPSNVKVGDDILLPTARAARRRSSGISRKGCNSRSSAIGSLPTEVSRFSEISVARSDLQNLEHNIMVAMERQSMQVIEYVDTSLREVKLMIGKNQGRTGQGISFFGLLRGLAQLLFARESCALSRGTLHPSIESGLPTVLGSVTCVEAEYRSGTD</sequence>
<evidence type="ECO:0000256" key="1">
    <source>
        <dbReference type="SAM" id="MobiDB-lite"/>
    </source>
</evidence>
<comment type="caution">
    <text evidence="2">The sequence shown here is derived from an EMBL/GenBank/DDBJ whole genome shotgun (WGS) entry which is preliminary data.</text>
</comment>
<keyword evidence="3" id="KW-1185">Reference proteome</keyword>
<gene>
    <name evidence="2" type="ORF">FOZ63_019689</name>
</gene>
<dbReference type="EMBL" id="JABANO010001821">
    <property type="protein sequence ID" value="KAF4758115.1"/>
    <property type="molecule type" value="Genomic_DNA"/>
</dbReference>
<feature type="compositionally biased region" description="Basic and acidic residues" evidence="1">
    <location>
        <begin position="1"/>
        <end position="12"/>
    </location>
</feature>
<feature type="region of interest" description="Disordered" evidence="1">
    <location>
        <begin position="1"/>
        <end position="20"/>
    </location>
</feature>
<proteinExistence type="predicted"/>
<dbReference type="Proteomes" id="UP000553632">
    <property type="component" value="Unassembled WGS sequence"/>
</dbReference>
<name>A0A7J6ULH9_PEROL</name>